<dbReference type="EMBL" id="SRPW01001749">
    <property type="protein sequence ID" value="KAG5999262.1"/>
    <property type="molecule type" value="Genomic_DNA"/>
</dbReference>
<sequence>MESHFSGQKRPKGGLVRANGIHIPRPTWHCGLHSSRDQTSDARVYKHKHKYKWRTYVSQIHKTGNVGNWITMRSRPSLVSCVQPWVPLFTKTGCRGCHKVCRLSWITA</sequence>
<gene>
    <name evidence="1" type="ORF">E4U43_002167</name>
</gene>
<reference evidence="1" key="1">
    <citation type="journal article" date="2020" name="bioRxiv">
        <title>Whole genome comparisons of ergot fungi reveals the divergence and evolution of species within the genus Claviceps are the result of varying mechanisms driving genome evolution and host range expansion.</title>
        <authorList>
            <person name="Wyka S.A."/>
            <person name="Mondo S.J."/>
            <person name="Liu M."/>
            <person name="Dettman J."/>
            <person name="Nalam V."/>
            <person name="Broders K.D."/>
        </authorList>
    </citation>
    <scope>NUCLEOTIDE SEQUENCE</scope>
    <source>
        <strain evidence="1">CCC 602</strain>
    </source>
</reference>
<proteinExistence type="predicted"/>
<protein>
    <submittedName>
        <fullName evidence="1">Uncharacterized protein</fullName>
    </submittedName>
</protein>
<dbReference type="Proteomes" id="UP000748025">
    <property type="component" value="Unassembled WGS sequence"/>
</dbReference>
<comment type="caution">
    <text evidence="1">The sequence shown here is derived from an EMBL/GenBank/DDBJ whole genome shotgun (WGS) entry which is preliminary data.</text>
</comment>
<dbReference type="AlphaFoldDB" id="A0A9P7N8Q0"/>
<organism evidence="1 2">
    <name type="scientific">Claviceps pusilla</name>
    <dbReference type="NCBI Taxonomy" id="123648"/>
    <lineage>
        <taxon>Eukaryota</taxon>
        <taxon>Fungi</taxon>
        <taxon>Dikarya</taxon>
        <taxon>Ascomycota</taxon>
        <taxon>Pezizomycotina</taxon>
        <taxon>Sordariomycetes</taxon>
        <taxon>Hypocreomycetidae</taxon>
        <taxon>Hypocreales</taxon>
        <taxon>Clavicipitaceae</taxon>
        <taxon>Claviceps</taxon>
    </lineage>
</organism>
<keyword evidence="2" id="KW-1185">Reference proteome</keyword>
<evidence type="ECO:0000313" key="1">
    <source>
        <dbReference type="EMBL" id="KAG5999262.1"/>
    </source>
</evidence>
<evidence type="ECO:0000313" key="2">
    <source>
        <dbReference type="Proteomes" id="UP000748025"/>
    </source>
</evidence>
<name>A0A9P7N8Q0_9HYPO</name>
<accession>A0A9P7N8Q0</accession>